<reference evidence="2" key="1">
    <citation type="submission" date="2016-12" db="EMBL/GenBank/DDBJ databases">
        <authorList>
            <person name="Brunel B."/>
        </authorList>
    </citation>
    <scope>NUCLEOTIDE SEQUENCE [LARGE SCALE GENOMIC DNA]</scope>
</reference>
<keyword evidence="2" id="KW-1185">Reference proteome</keyword>
<protein>
    <submittedName>
        <fullName evidence="1">Uncharacterized protein</fullName>
    </submittedName>
</protein>
<organism evidence="1 2">
    <name type="scientific">Mesorhizobium delmotii</name>
    <dbReference type="NCBI Taxonomy" id="1631247"/>
    <lineage>
        <taxon>Bacteria</taxon>
        <taxon>Pseudomonadati</taxon>
        <taxon>Pseudomonadota</taxon>
        <taxon>Alphaproteobacteria</taxon>
        <taxon>Hyphomicrobiales</taxon>
        <taxon>Phyllobacteriaceae</taxon>
        <taxon>Mesorhizobium</taxon>
    </lineage>
</organism>
<dbReference type="Proteomes" id="UP000245698">
    <property type="component" value="Unassembled WGS sequence"/>
</dbReference>
<name>A0A2P9AUZ4_9HYPH</name>
<sequence>MLDARRESNGLGHSDFKFAIRQRILTSAAALRTLRHFSGMNSTPAFVCCDMLGSERY</sequence>
<dbReference type="EMBL" id="FUIG01000067">
    <property type="protein sequence ID" value="SJM34948.1"/>
    <property type="molecule type" value="Genomic_DNA"/>
</dbReference>
<proteinExistence type="predicted"/>
<dbReference type="AlphaFoldDB" id="A0A2P9AUZ4"/>
<evidence type="ECO:0000313" key="1">
    <source>
        <dbReference type="EMBL" id="SJM34948.1"/>
    </source>
</evidence>
<evidence type="ECO:0000313" key="2">
    <source>
        <dbReference type="Proteomes" id="UP000245698"/>
    </source>
</evidence>
<gene>
    <name evidence="1" type="ORF">BQ8482_570005</name>
</gene>
<accession>A0A2P9AUZ4</accession>